<dbReference type="PRINTS" id="PR00081">
    <property type="entry name" value="GDHRDH"/>
</dbReference>
<keyword evidence="2" id="KW-0560">Oxidoreductase</keyword>
<evidence type="ECO:0000256" key="2">
    <source>
        <dbReference type="ARBA" id="ARBA00023002"/>
    </source>
</evidence>
<dbReference type="InterPro" id="IPR036291">
    <property type="entry name" value="NAD(P)-bd_dom_sf"/>
</dbReference>
<proteinExistence type="inferred from homology"/>
<organism evidence="3 4">
    <name type="scientific">Pseudaminobacter soli</name>
    <name type="common">ex Zhang et al. 2022</name>
    <dbReference type="NCBI Taxonomy" id="2831468"/>
    <lineage>
        <taxon>Bacteria</taxon>
        <taxon>Pseudomonadati</taxon>
        <taxon>Pseudomonadota</taxon>
        <taxon>Alphaproteobacteria</taxon>
        <taxon>Hyphomicrobiales</taxon>
        <taxon>Phyllobacteriaceae</taxon>
        <taxon>Pseudaminobacter</taxon>
    </lineage>
</organism>
<sequence length="256" mass="26794">MRFKDKVVVITGGGSGMGLAASKLFAAEGAIVAVNDVKAETAERTVAAIRAAGGSALSIPGDVASKEVAHACVAETVKRHGRIDVLVNNAGIATIQPAETYTEWDRIIGVDLNAPFYWSQAAAAQSMIPNKAGAIVNISSLAGLVAYPGDVGYIAAKAGVLGLTRSLAVEWAKYNIRVNCVCPGFTDTQIIKEMEAIDPNRFAERRRRIPMQRAAQPEEMAKAMAFLASNDASYITGATLNVDGGQIALSSGWSPG</sequence>
<gene>
    <name evidence="3" type="ORF">KEU06_25845</name>
</gene>
<comment type="similarity">
    <text evidence="1">Belongs to the short-chain dehydrogenases/reductases (SDR) family.</text>
</comment>
<dbReference type="AlphaFoldDB" id="A0A942E2Q3"/>
<dbReference type="SUPFAM" id="SSF51735">
    <property type="entry name" value="NAD(P)-binding Rossmann-fold domains"/>
    <property type="match status" value="1"/>
</dbReference>
<dbReference type="PANTHER" id="PTHR42760:SF115">
    <property type="entry name" value="3-OXOACYL-[ACYL-CARRIER-PROTEIN] REDUCTASE FABG"/>
    <property type="match status" value="1"/>
</dbReference>
<dbReference type="EMBL" id="JAGWCR010000018">
    <property type="protein sequence ID" value="MBS3652033.1"/>
    <property type="molecule type" value="Genomic_DNA"/>
</dbReference>
<dbReference type="RefSeq" id="WP_188257590.1">
    <property type="nucleotide sequence ID" value="NZ_JABVCF010000018.1"/>
</dbReference>
<dbReference type="PRINTS" id="PR00080">
    <property type="entry name" value="SDRFAMILY"/>
</dbReference>
<dbReference type="NCBIfam" id="NF005559">
    <property type="entry name" value="PRK07231.1"/>
    <property type="match status" value="1"/>
</dbReference>
<reference evidence="3" key="1">
    <citation type="submission" date="2021-04" db="EMBL/GenBank/DDBJ databases">
        <title>Pseudaminobacter soli sp. nov., isolated from paddy soil contaminated by heavy metals.</title>
        <authorList>
            <person name="Zhang K."/>
        </authorList>
    </citation>
    <scope>NUCLEOTIDE SEQUENCE</scope>
    <source>
        <strain evidence="3">19-2017</strain>
    </source>
</reference>
<dbReference type="FunFam" id="3.40.50.720:FF:000084">
    <property type="entry name" value="Short-chain dehydrogenase reductase"/>
    <property type="match status" value="1"/>
</dbReference>
<dbReference type="Proteomes" id="UP000680348">
    <property type="component" value="Unassembled WGS sequence"/>
</dbReference>
<evidence type="ECO:0000256" key="1">
    <source>
        <dbReference type="ARBA" id="ARBA00006484"/>
    </source>
</evidence>
<dbReference type="InterPro" id="IPR002347">
    <property type="entry name" value="SDR_fam"/>
</dbReference>
<dbReference type="GO" id="GO:0016616">
    <property type="term" value="F:oxidoreductase activity, acting on the CH-OH group of donors, NAD or NADP as acceptor"/>
    <property type="evidence" value="ECO:0007669"/>
    <property type="project" value="TreeGrafter"/>
</dbReference>
<comment type="caution">
    <text evidence="3">The sequence shown here is derived from an EMBL/GenBank/DDBJ whole genome shotgun (WGS) entry which is preliminary data.</text>
</comment>
<keyword evidence="4" id="KW-1185">Reference proteome</keyword>
<evidence type="ECO:0000313" key="4">
    <source>
        <dbReference type="Proteomes" id="UP000680348"/>
    </source>
</evidence>
<evidence type="ECO:0000313" key="3">
    <source>
        <dbReference type="EMBL" id="MBS3652033.1"/>
    </source>
</evidence>
<name>A0A942E2Q3_9HYPH</name>
<dbReference type="Gene3D" id="3.40.50.720">
    <property type="entry name" value="NAD(P)-binding Rossmann-like Domain"/>
    <property type="match status" value="1"/>
</dbReference>
<protein>
    <submittedName>
        <fullName evidence="3">SDR family oxidoreductase</fullName>
    </submittedName>
</protein>
<accession>A0A942E2Q3</accession>
<dbReference type="PANTHER" id="PTHR42760">
    <property type="entry name" value="SHORT-CHAIN DEHYDROGENASES/REDUCTASES FAMILY MEMBER"/>
    <property type="match status" value="1"/>
</dbReference>
<dbReference type="Pfam" id="PF13561">
    <property type="entry name" value="adh_short_C2"/>
    <property type="match status" value="1"/>
</dbReference>